<proteinExistence type="predicted"/>
<comment type="caution">
    <text evidence="9">The sequence shown here is derived from an EMBL/GenBank/DDBJ whole genome shotgun (WGS) entry which is preliminary data.</text>
</comment>
<reference evidence="9" key="1">
    <citation type="submission" date="2023-01" db="EMBL/GenBank/DDBJ databases">
        <title>Metagenome sequencing of chrysophaentin producing Chrysophaeum taylorii.</title>
        <authorList>
            <person name="Davison J."/>
            <person name="Bewley C."/>
        </authorList>
    </citation>
    <scope>NUCLEOTIDE SEQUENCE</scope>
    <source>
        <strain evidence="9">NIES-1699</strain>
    </source>
</reference>
<keyword evidence="2" id="KW-0521">NADP</keyword>
<dbReference type="PROSITE" id="PS00063">
    <property type="entry name" value="ALDOKETO_REDUCTASE_3"/>
    <property type="match status" value="1"/>
</dbReference>
<keyword evidence="4" id="KW-0408">Iron</keyword>
<evidence type="ECO:0000256" key="4">
    <source>
        <dbReference type="ARBA" id="ARBA00023004"/>
    </source>
</evidence>
<dbReference type="FunFam" id="3.20.20.100:FF:000013">
    <property type="entry name" value="NADPH-dependent codeinone reductase 1-1"/>
    <property type="match status" value="1"/>
</dbReference>
<dbReference type="InterPro" id="IPR023210">
    <property type="entry name" value="NADP_OxRdtase_dom"/>
</dbReference>
<dbReference type="Gene3D" id="2.60.120.650">
    <property type="entry name" value="Cupin"/>
    <property type="match status" value="1"/>
</dbReference>
<evidence type="ECO:0000313" key="9">
    <source>
        <dbReference type="EMBL" id="KAJ8609188.1"/>
    </source>
</evidence>
<dbReference type="InterPro" id="IPR020471">
    <property type="entry name" value="AKR"/>
</dbReference>
<keyword evidence="1" id="KW-0479">Metal-binding</keyword>
<keyword evidence="5" id="KW-0805">Transcription regulation</keyword>
<dbReference type="InterPro" id="IPR018170">
    <property type="entry name" value="Aldo/ket_reductase_CS"/>
</dbReference>
<feature type="region of interest" description="Disordered" evidence="7">
    <location>
        <begin position="444"/>
        <end position="470"/>
    </location>
</feature>
<dbReference type="PROSITE" id="PS51184">
    <property type="entry name" value="JMJC"/>
    <property type="match status" value="1"/>
</dbReference>
<dbReference type="PANTHER" id="PTHR23123">
    <property type="entry name" value="PHD/F-BOX CONTAINING PROTEIN"/>
    <property type="match status" value="1"/>
</dbReference>
<dbReference type="SUPFAM" id="SSF51197">
    <property type="entry name" value="Clavaminate synthase-like"/>
    <property type="match status" value="1"/>
</dbReference>
<evidence type="ECO:0000313" key="10">
    <source>
        <dbReference type="Proteomes" id="UP001230188"/>
    </source>
</evidence>
<feature type="domain" description="JmjC" evidence="8">
    <location>
        <begin position="130"/>
        <end position="297"/>
    </location>
</feature>
<dbReference type="InterPro" id="IPR003347">
    <property type="entry name" value="JmjC_dom"/>
</dbReference>
<dbReference type="Gene3D" id="3.20.20.100">
    <property type="entry name" value="NADP-dependent oxidoreductase domain"/>
    <property type="match status" value="1"/>
</dbReference>
<dbReference type="AlphaFoldDB" id="A0AAD7XNG4"/>
<dbReference type="PROSITE" id="PS00798">
    <property type="entry name" value="ALDOKETO_REDUCTASE_1"/>
    <property type="match status" value="1"/>
</dbReference>
<evidence type="ECO:0000256" key="6">
    <source>
        <dbReference type="ARBA" id="ARBA00023163"/>
    </source>
</evidence>
<dbReference type="InterPro" id="IPR050690">
    <property type="entry name" value="JHDM1_Histone_Demethylase"/>
</dbReference>
<dbReference type="GO" id="GO:0016491">
    <property type="term" value="F:oxidoreductase activity"/>
    <property type="evidence" value="ECO:0007669"/>
    <property type="project" value="UniProtKB-KW"/>
</dbReference>
<accession>A0AAD7XNG4</accession>
<sequence length="783" mass="86221">MERSKRKRSRVDYAGLESGDLAGEEMESKWGSVLEGRSFSPASSVVQFVENGHGVSIEWARRTGLRRPTVIKDCAGLGLEVPKRIDVKDVVRIVGESHPVAVMRVADQSELSGWSLGDWGDYWGSPRREALNVISLEFSRTPLAQKVRSPDLVRRLDWIDNAWPHELRAKSEYPQTQYYCLMSTAGSYTDFHVDFGGTAVWYHVVRGAKTFFLVAPTKERLDAYERWICDSDQDKHFFPDLVPDATARLDLRAGQTLIIPSAWIHAVHTPVDSLVFGGNFLPGLATLRDQLAVHGLEQRARIQQQFRFPFFTSAMFFGLALTLERDRDADPLTASERDGLAALLDACDTWALGGLSEKARAHIRLAATSQPDCETPADFLSKARRLLLLRSNSKSKSLSSPGGGARLKFKFQDKTLATTTTASSEAVLLRTTPKLKIPAAWLEDDTAATQDPPPVATTQDPPPDGGGGVAVAEMERGVVVLNNGEKMPLLGLGTWKSSDGSVKAAVTSAVECGYRHIDCAAIYGNEIEVGEALSGLFAAGTVSRSDLWVTSKLWNSMHASADVEKAVDKTLADLGLDYLDLYLVHWPVTGVKGERLSPPIEETWKAMETLVDKGKCKSIGVSNFSLKKIVAMKEYWRIPPAVNQVELHPLWRQDGLIQGCKDLGVHVTAYSPLGSPDSADMFGHSGRSLMKHPVVLDVAEKASKTVAQVLIKWALDRGTSVLPKSSNPDRIRANFDVQDWCLDPDLFAKLSAVEPQSRMLHGEFWLNPSGPYKTLADLWDDDD</sequence>
<evidence type="ECO:0000256" key="5">
    <source>
        <dbReference type="ARBA" id="ARBA00023015"/>
    </source>
</evidence>
<keyword evidence="3" id="KW-0560">Oxidoreductase</keyword>
<name>A0AAD7XNG4_9STRA</name>
<evidence type="ECO:0000256" key="3">
    <source>
        <dbReference type="ARBA" id="ARBA00023002"/>
    </source>
</evidence>
<dbReference type="Pfam" id="PF00248">
    <property type="entry name" value="Aldo_ket_red"/>
    <property type="match status" value="1"/>
</dbReference>
<evidence type="ECO:0000256" key="2">
    <source>
        <dbReference type="ARBA" id="ARBA00022857"/>
    </source>
</evidence>
<protein>
    <recommendedName>
        <fullName evidence="8">JmjC domain-containing protein</fullName>
    </recommendedName>
</protein>
<organism evidence="9 10">
    <name type="scientific">Chrysophaeum taylorii</name>
    <dbReference type="NCBI Taxonomy" id="2483200"/>
    <lineage>
        <taxon>Eukaryota</taxon>
        <taxon>Sar</taxon>
        <taxon>Stramenopiles</taxon>
        <taxon>Ochrophyta</taxon>
        <taxon>Pelagophyceae</taxon>
        <taxon>Pelagomonadales</taxon>
        <taxon>Pelagomonadaceae</taxon>
        <taxon>Chrysophaeum</taxon>
    </lineage>
</organism>
<keyword evidence="10" id="KW-1185">Reference proteome</keyword>
<dbReference type="Pfam" id="PF02373">
    <property type="entry name" value="JmjC"/>
    <property type="match status" value="1"/>
</dbReference>
<dbReference type="SMART" id="SM00558">
    <property type="entry name" value="JmjC"/>
    <property type="match status" value="1"/>
</dbReference>
<evidence type="ECO:0000259" key="8">
    <source>
        <dbReference type="PROSITE" id="PS51184"/>
    </source>
</evidence>
<dbReference type="PROSITE" id="PS00062">
    <property type="entry name" value="ALDOKETO_REDUCTASE_2"/>
    <property type="match status" value="1"/>
</dbReference>
<dbReference type="SUPFAM" id="SSF51430">
    <property type="entry name" value="NAD(P)-linked oxidoreductase"/>
    <property type="match status" value="1"/>
</dbReference>
<keyword evidence="6" id="KW-0804">Transcription</keyword>
<evidence type="ECO:0000256" key="1">
    <source>
        <dbReference type="ARBA" id="ARBA00022723"/>
    </source>
</evidence>
<evidence type="ECO:0000256" key="7">
    <source>
        <dbReference type="SAM" id="MobiDB-lite"/>
    </source>
</evidence>
<gene>
    <name evidence="9" type="ORF">CTAYLR_008424</name>
</gene>
<feature type="compositionally biased region" description="Pro residues" evidence="7">
    <location>
        <begin position="451"/>
        <end position="464"/>
    </location>
</feature>
<dbReference type="PRINTS" id="PR00069">
    <property type="entry name" value="ALDKETRDTASE"/>
</dbReference>
<dbReference type="GO" id="GO:0046872">
    <property type="term" value="F:metal ion binding"/>
    <property type="evidence" value="ECO:0007669"/>
    <property type="project" value="UniProtKB-KW"/>
</dbReference>
<dbReference type="EMBL" id="JAQMWT010000148">
    <property type="protein sequence ID" value="KAJ8609188.1"/>
    <property type="molecule type" value="Genomic_DNA"/>
</dbReference>
<dbReference type="InterPro" id="IPR036812">
    <property type="entry name" value="NAD(P)_OxRdtase_dom_sf"/>
</dbReference>
<dbReference type="Proteomes" id="UP001230188">
    <property type="component" value="Unassembled WGS sequence"/>
</dbReference>